<dbReference type="AlphaFoldDB" id="A0A7R8WTY2"/>
<protein>
    <submittedName>
        <fullName evidence="1">Uncharacterized protein</fullName>
    </submittedName>
</protein>
<proteinExistence type="predicted"/>
<evidence type="ECO:0000313" key="1">
    <source>
        <dbReference type="EMBL" id="CAD7234971.1"/>
    </source>
</evidence>
<accession>A0A7R8WTY2</accession>
<dbReference type="EMBL" id="OB670639">
    <property type="protein sequence ID" value="CAD7234971.1"/>
    <property type="molecule type" value="Genomic_DNA"/>
</dbReference>
<reference evidence="1" key="1">
    <citation type="submission" date="2020-11" db="EMBL/GenBank/DDBJ databases">
        <authorList>
            <person name="Tran Van P."/>
        </authorList>
    </citation>
    <scope>NUCLEOTIDE SEQUENCE</scope>
</reference>
<feature type="non-terminal residue" evidence="1">
    <location>
        <position position="1"/>
    </location>
</feature>
<sequence>MDLSKATDEGRHRLILTADPALYNAFEASTSPDFVALFRGGKGITRLTRKKALDKVATDKSLVYMGAEFNVMLTMIREGLDRHFHLSRDRFFPQRYGIAFAKSNPFVHAFDQ</sequence>
<name>A0A7R8WTY2_9CRUS</name>
<dbReference type="OrthoDB" id="6348242at2759"/>
<gene>
    <name evidence="1" type="ORF">CTOB1V02_LOCUS12787</name>
</gene>
<organism evidence="1">
    <name type="scientific">Cyprideis torosa</name>
    <dbReference type="NCBI Taxonomy" id="163714"/>
    <lineage>
        <taxon>Eukaryota</taxon>
        <taxon>Metazoa</taxon>
        <taxon>Ecdysozoa</taxon>
        <taxon>Arthropoda</taxon>
        <taxon>Crustacea</taxon>
        <taxon>Oligostraca</taxon>
        <taxon>Ostracoda</taxon>
        <taxon>Podocopa</taxon>
        <taxon>Podocopida</taxon>
        <taxon>Cytherocopina</taxon>
        <taxon>Cytheroidea</taxon>
        <taxon>Cytherideidae</taxon>
        <taxon>Cyprideis</taxon>
    </lineage>
</organism>